<feature type="coiled-coil region" evidence="1">
    <location>
        <begin position="71"/>
        <end position="108"/>
    </location>
</feature>
<dbReference type="GO" id="GO:0004424">
    <property type="term" value="F:imidazoleglycerol-phosphate dehydratase activity"/>
    <property type="evidence" value="ECO:0007669"/>
    <property type="project" value="UniProtKB-EC"/>
</dbReference>
<dbReference type="PANTHER" id="PTHR39153">
    <property type="entry name" value="AGR244WP"/>
    <property type="match status" value="1"/>
</dbReference>
<proteinExistence type="predicted"/>
<dbReference type="InterPro" id="IPR038882">
    <property type="entry name" value="Rcf3"/>
</dbReference>
<evidence type="ECO:0000313" key="3">
    <source>
        <dbReference type="EMBL" id="KAL1896645.1"/>
    </source>
</evidence>
<keyword evidence="3" id="KW-0456">Lyase</keyword>
<organism evidence="3 4">
    <name type="scientific">Ceratocystis pirilliformis</name>
    <dbReference type="NCBI Taxonomy" id="259994"/>
    <lineage>
        <taxon>Eukaryota</taxon>
        <taxon>Fungi</taxon>
        <taxon>Dikarya</taxon>
        <taxon>Ascomycota</taxon>
        <taxon>Pezizomycotina</taxon>
        <taxon>Sordariomycetes</taxon>
        <taxon>Hypocreomycetidae</taxon>
        <taxon>Microascales</taxon>
        <taxon>Ceratocystidaceae</taxon>
        <taxon>Ceratocystis</taxon>
    </lineage>
</organism>
<dbReference type="PANTHER" id="PTHR39153:SF1">
    <property type="entry name" value="AGR244WP"/>
    <property type="match status" value="1"/>
</dbReference>
<evidence type="ECO:0000256" key="2">
    <source>
        <dbReference type="SAM" id="Phobius"/>
    </source>
</evidence>
<keyword evidence="4" id="KW-1185">Reference proteome</keyword>
<dbReference type="EMBL" id="JAWDJO010000056">
    <property type="protein sequence ID" value="KAL1896645.1"/>
    <property type="molecule type" value="Genomic_DNA"/>
</dbReference>
<keyword evidence="2" id="KW-0812">Transmembrane</keyword>
<gene>
    <name evidence="3" type="primary">HIS3_1</name>
    <name evidence="3" type="ORF">Cpir12675_002741</name>
</gene>
<sequence length="109" mass="12203">MSWASRSTEREAEATEAAWESAYGAFSGGLKWGLGAGILAAVGMKMSPVYRGLTLQFKVYIQMSAMVLGGMIEADARLRMYEARMRQMRRQEAEAQKWNRLMAELGDDD</sequence>
<evidence type="ECO:0000313" key="4">
    <source>
        <dbReference type="Proteomes" id="UP001583280"/>
    </source>
</evidence>
<name>A0ABR3Z8F7_9PEZI</name>
<comment type="caution">
    <text evidence="3">The sequence shown here is derived from an EMBL/GenBank/DDBJ whole genome shotgun (WGS) entry which is preliminary data.</text>
</comment>
<feature type="transmembrane region" description="Helical" evidence="2">
    <location>
        <begin position="59"/>
        <end position="78"/>
    </location>
</feature>
<dbReference type="EC" id="4.2.1.19" evidence="3"/>
<reference evidence="3 4" key="1">
    <citation type="journal article" date="2024" name="IMA Fungus">
        <title>IMA Genome - F19 : A genome assembly and annotation guide to empower mycologists, including annotated draft genome sequences of Ceratocystis pirilliformis, Diaporthe australafricana, Fusarium ophioides, Paecilomyces lecythidis, and Sporothrix stenoceras.</title>
        <authorList>
            <person name="Aylward J."/>
            <person name="Wilson A.M."/>
            <person name="Visagie C.M."/>
            <person name="Spraker J."/>
            <person name="Barnes I."/>
            <person name="Buitendag C."/>
            <person name="Ceriani C."/>
            <person name="Del Mar Angel L."/>
            <person name="du Plessis D."/>
            <person name="Fuchs T."/>
            <person name="Gasser K."/>
            <person name="Kramer D."/>
            <person name="Li W."/>
            <person name="Munsamy K."/>
            <person name="Piso A."/>
            <person name="Price J.L."/>
            <person name="Sonnekus B."/>
            <person name="Thomas C."/>
            <person name="van der Nest A."/>
            <person name="van Dijk A."/>
            <person name="van Heerden A."/>
            <person name="van Vuuren N."/>
            <person name="Yilmaz N."/>
            <person name="Duong T.A."/>
            <person name="van der Merwe N.A."/>
            <person name="Wingfield M.J."/>
            <person name="Wingfield B.D."/>
        </authorList>
    </citation>
    <scope>NUCLEOTIDE SEQUENCE [LARGE SCALE GENOMIC DNA]</scope>
    <source>
        <strain evidence="3 4">CMW 12675</strain>
    </source>
</reference>
<keyword evidence="1" id="KW-0175">Coiled coil</keyword>
<keyword evidence="2" id="KW-0472">Membrane</keyword>
<keyword evidence="2" id="KW-1133">Transmembrane helix</keyword>
<accession>A0ABR3Z8F7</accession>
<evidence type="ECO:0000256" key="1">
    <source>
        <dbReference type="SAM" id="Coils"/>
    </source>
</evidence>
<protein>
    <submittedName>
        <fullName evidence="3">Imidazoleglycerol-phosphate dehydratase</fullName>
        <ecNumber evidence="3">4.2.1.19</ecNumber>
    </submittedName>
</protein>
<dbReference type="Proteomes" id="UP001583280">
    <property type="component" value="Unassembled WGS sequence"/>
</dbReference>